<evidence type="ECO:0008006" key="3">
    <source>
        <dbReference type="Google" id="ProtNLM"/>
    </source>
</evidence>
<dbReference type="RefSeq" id="WP_378969567.1">
    <property type="nucleotide sequence ID" value="NZ_JBHSWN010000001.1"/>
</dbReference>
<evidence type="ECO:0000313" key="2">
    <source>
        <dbReference type="Proteomes" id="UP001596292"/>
    </source>
</evidence>
<sequence>MQMVKQNILFVIFVSLTVNIIALTGANIYSAFSSIPPRNNFEMIECGDAAGHIHKCIRIDPKAGEINDAAKGASYRVIYGQ</sequence>
<name>A0ABW2BJQ2_9HYPH</name>
<protein>
    <recommendedName>
        <fullName evidence="3">DUF3551 domain-containing protein</fullName>
    </recommendedName>
</protein>
<organism evidence="1 2">
    <name type="scientific">Methylobacterium komagatae</name>
    <dbReference type="NCBI Taxonomy" id="374425"/>
    <lineage>
        <taxon>Bacteria</taxon>
        <taxon>Pseudomonadati</taxon>
        <taxon>Pseudomonadota</taxon>
        <taxon>Alphaproteobacteria</taxon>
        <taxon>Hyphomicrobiales</taxon>
        <taxon>Methylobacteriaceae</taxon>
        <taxon>Methylobacterium</taxon>
    </lineage>
</organism>
<dbReference type="Proteomes" id="UP001596292">
    <property type="component" value="Unassembled WGS sequence"/>
</dbReference>
<reference evidence="2" key="1">
    <citation type="journal article" date="2019" name="Int. J. Syst. Evol. Microbiol.">
        <title>The Global Catalogue of Microorganisms (GCM) 10K type strain sequencing project: providing services to taxonomists for standard genome sequencing and annotation.</title>
        <authorList>
            <consortium name="The Broad Institute Genomics Platform"/>
            <consortium name="The Broad Institute Genome Sequencing Center for Infectious Disease"/>
            <person name="Wu L."/>
            <person name="Ma J."/>
        </authorList>
    </citation>
    <scope>NUCLEOTIDE SEQUENCE [LARGE SCALE GENOMIC DNA]</scope>
    <source>
        <strain evidence="2">CCUG 48316</strain>
    </source>
</reference>
<comment type="caution">
    <text evidence="1">The sequence shown here is derived from an EMBL/GenBank/DDBJ whole genome shotgun (WGS) entry which is preliminary data.</text>
</comment>
<evidence type="ECO:0000313" key="1">
    <source>
        <dbReference type="EMBL" id="MFC6790129.1"/>
    </source>
</evidence>
<dbReference type="EMBL" id="JBHSWN010000001">
    <property type="protein sequence ID" value="MFC6790129.1"/>
    <property type="molecule type" value="Genomic_DNA"/>
</dbReference>
<gene>
    <name evidence="1" type="ORF">ACFQE0_11180</name>
</gene>
<proteinExistence type="predicted"/>
<accession>A0ABW2BJQ2</accession>
<keyword evidence="2" id="KW-1185">Reference proteome</keyword>